<dbReference type="OrthoDB" id="2722301at2759"/>
<feature type="domain" description="Protein kinase" evidence="1">
    <location>
        <begin position="40"/>
        <end position="410"/>
    </location>
</feature>
<dbReference type="Gene3D" id="1.10.510.10">
    <property type="entry name" value="Transferase(Phosphotransferase) domain 1"/>
    <property type="match status" value="1"/>
</dbReference>
<accession>A0A8E2AU83</accession>
<dbReference type="GO" id="GO:0005524">
    <property type="term" value="F:ATP binding"/>
    <property type="evidence" value="ECO:0007669"/>
    <property type="project" value="InterPro"/>
</dbReference>
<dbReference type="PANTHER" id="PTHR44167:SF24">
    <property type="entry name" value="SERINE_THREONINE-PROTEIN KINASE CHK2"/>
    <property type="match status" value="1"/>
</dbReference>
<name>A0A8E2AU83_9APHY</name>
<dbReference type="SMART" id="SM00220">
    <property type="entry name" value="S_TKc"/>
    <property type="match status" value="1"/>
</dbReference>
<dbReference type="Pfam" id="PF00069">
    <property type="entry name" value="Pkinase"/>
    <property type="match status" value="1"/>
</dbReference>
<dbReference type="GO" id="GO:0004674">
    <property type="term" value="F:protein serine/threonine kinase activity"/>
    <property type="evidence" value="ECO:0007669"/>
    <property type="project" value="TreeGrafter"/>
</dbReference>
<dbReference type="InterPro" id="IPR000719">
    <property type="entry name" value="Prot_kinase_dom"/>
</dbReference>
<proteinExistence type="predicted"/>
<keyword evidence="3" id="KW-1185">Reference proteome</keyword>
<dbReference type="EMBL" id="KV722512">
    <property type="protein sequence ID" value="OCH86782.1"/>
    <property type="molecule type" value="Genomic_DNA"/>
</dbReference>
<dbReference type="Proteomes" id="UP000250043">
    <property type="component" value="Unassembled WGS sequence"/>
</dbReference>
<dbReference type="AlphaFoldDB" id="A0A8E2AU83"/>
<evidence type="ECO:0000313" key="2">
    <source>
        <dbReference type="EMBL" id="OCH86782.1"/>
    </source>
</evidence>
<dbReference type="PANTHER" id="PTHR44167">
    <property type="entry name" value="OVARIAN-SPECIFIC SERINE/THREONINE-PROTEIN KINASE LOK-RELATED"/>
    <property type="match status" value="1"/>
</dbReference>
<protein>
    <recommendedName>
        <fullName evidence="1">Protein kinase domain-containing protein</fullName>
    </recommendedName>
</protein>
<dbReference type="GO" id="GO:0005634">
    <property type="term" value="C:nucleus"/>
    <property type="evidence" value="ECO:0007669"/>
    <property type="project" value="TreeGrafter"/>
</dbReference>
<dbReference type="GO" id="GO:0044773">
    <property type="term" value="P:mitotic DNA damage checkpoint signaling"/>
    <property type="evidence" value="ECO:0007669"/>
    <property type="project" value="TreeGrafter"/>
</dbReference>
<dbReference type="PROSITE" id="PS50011">
    <property type="entry name" value="PROTEIN_KINASE_DOM"/>
    <property type="match status" value="1"/>
</dbReference>
<gene>
    <name evidence="2" type="ORF">OBBRIDRAFT_806536</name>
</gene>
<evidence type="ECO:0000313" key="3">
    <source>
        <dbReference type="Proteomes" id="UP000250043"/>
    </source>
</evidence>
<evidence type="ECO:0000259" key="1">
    <source>
        <dbReference type="PROSITE" id="PS50011"/>
    </source>
</evidence>
<sequence length="410" mass="47151">MTSVVLPVVNRDESQQLPISLLAWRRLHPLLNEDWFWPWESLREFFGNSGYALYYGRNQGLFCDPPDSSPPSVDSFGLFGDRVDFPKHQLKMEPYPLAMAAWDSANRDVVIKVVSKGDEGAKELEILQYLNSEPLRSYAGNTTVPILDFLHFDDWRFAVMPRCDPSDSLPFRDAGECLEFSDQILSALAFLHNHRIAHLDISNENILLNHRGQIPDTTDFCPESPYGFVAIWPPHPWRSTFPVQYLLIDFGYSVRFPPDAPLSACTAVPNSGGREHRPAEALESNPCNPFAVDVYQTARLFYGWFADVVHSTPGFLELLQDMSSFNPARRPSAAESLARFRAFRHLFPKDQLHEVHEYALFSFPLVPRPHWVMVRDLLECRRWYFTFDYITHALKDWVLHVLGRKPKNGP</sequence>
<organism evidence="2 3">
    <name type="scientific">Obba rivulosa</name>
    <dbReference type="NCBI Taxonomy" id="1052685"/>
    <lineage>
        <taxon>Eukaryota</taxon>
        <taxon>Fungi</taxon>
        <taxon>Dikarya</taxon>
        <taxon>Basidiomycota</taxon>
        <taxon>Agaricomycotina</taxon>
        <taxon>Agaricomycetes</taxon>
        <taxon>Polyporales</taxon>
        <taxon>Gelatoporiaceae</taxon>
        <taxon>Obba</taxon>
    </lineage>
</organism>
<dbReference type="SUPFAM" id="SSF56112">
    <property type="entry name" value="Protein kinase-like (PK-like)"/>
    <property type="match status" value="1"/>
</dbReference>
<dbReference type="InterPro" id="IPR011009">
    <property type="entry name" value="Kinase-like_dom_sf"/>
</dbReference>
<reference evidence="2 3" key="1">
    <citation type="submission" date="2016-07" db="EMBL/GenBank/DDBJ databases">
        <title>Draft genome of the white-rot fungus Obba rivulosa 3A-2.</title>
        <authorList>
            <consortium name="DOE Joint Genome Institute"/>
            <person name="Miettinen O."/>
            <person name="Riley R."/>
            <person name="Acob R."/>
            <person name="Barry K."/>
            <person name="Cullen D."/>
            <person name="De Vries R."/>
            <person name="Hainaut M."/>
            <person name="Hatakka A."/>
            <person name="Henrissat B."/>
            <person name="Hilden K."/>
            <person name="Kuo R."/>
            <person name="Labutti K."/>
            <person name="Lipzen A."/>
            <person name="Makela M.R."/>
            <person name="Sandor L."/>
            <person name="Spatafora J.W."/>
            <person name="Grigoriev I.V."/>
            <person name="Hibbett D.S."/>
        </authorList>
    </citation>
    <scope>NUCLEOTIDE SEQUENCE [LARGE SCALE GENOMIC DNA]</scope>
    <source>
        <strain evidence="2 3">3A-2</strain>
    </source>
</reference>